<dbReference type="Proteomes" id="UP000824469">
    <property type="component" value="Unassembled WGS sequence"/>
</dbReference>
<evidence type="ECO:0000313" key="2">
    <source>
        <dbReference type="Proteomes" id="UP000824469"/>
    </source>
</evidence>
<reference evidence="1 2" key="1">
    <citation type="journal article" date="2021" name="Nat. Plants">
        <title>The Taxus genome provides insights into paclitaxel biosynthesis.</title>
        <authorList>
            <person name="Xiong X."/>
            <person name="Gou J."/>
            <person name="Liao Q."/>
            <person name="Li Y."/>
            <person name="Zhou Q."/>
            <person name="Bi G."/>
            <person name="Li C."/>
            <person name="Du R."/>
            <person name="Wang X."/>
            <person name="Sun T."/>
            <person name="Guo L."/>
            <person name="Liang H."/>
            <person name="Lu P."/>
            <person name="Wu Y."/>
            <person name="Zhang Z."/>
            <person name="Ro D.K."/>
            <person name="Shang Y."/>
            <person name="Huang S."/>
            <person name="Yan J."/>
        </authorList>
    </citation>
    <scope>NUCLEOTIDE SEQUENCE [LARGE SCALE GENOMIC DNA]</scope>
    <source>
        <strain evidence="1">Ta-2019</strain>
    </source>
</reference>
<name>A0AA38FIE2_TAXCH</name>
<organism evidence="1 2">
    <name type="scientific">Taxus chinensis</name>
    <name type="common">Chinese yew</name>
    <name type="synonym">Taxus wallichiana var. chinensis</name>
    <dbReference type="NCBI Taxonomy" id="29808"/>
    <lineage>
        <taxon>Eukaryota</taxon>
        <taxon>Viridiplantae</taxon>
        <taxon>Streptophyta</taxon>
        <taxon>Embryophyta</taxon>
        <taxon>Tracheophyta</taxon>
        <taxon>Spermatophyta</taxon>
        <taxon>Pinopsida</taxon>
        <taxon>Pinidae</taxon>
        <taxon>Conifers II</taxon>
        <taxon>Cupressales</taxon>
        <taxon>Taxaceae</taxon>
        <taxon>Taxus</taxon>
    </lineage>
</organism>
<comment type="caution">
    <text evidence="1">The sequence shown here is derived from an EMBL/GenBank/DDBJ whole genome shotgun (WGS) entry which is preliminary data.</text>
</comment>
<keyword evidence="2" id="KW-1185">Reference proteome</keyword>
<sequence length="57" mass="6606">VSVKLARRNMDKYTTIKALCEELKTKDAEIARITQERDFTQKKNEVFISITEDIGDT</sequence>
<feature type="non-terminal residue" evidence="1">
    <location>
        <position position="1"/>
    </location>
</feature>
<evidence type="ECO:0000313" key="1">
    <source>
        <dbReference type="EMBL" id="KAH9303386.1"/>
    </source>
</evidence>
<protein>
    <submittedName>
        <fullName evidence="1">Uncharacterized protein</fullName>
    </submittedName>
</protein>
<accession>A0AA38FIE2</accession>
<proteinExistence type="predicted"/>
<gene>
    <name evidence="1" type="ORF">KI387_014969</name>
</gene>
<dbReference type="EMBL" id="JAHRHJ020000009">
    <property type="protein sequence ID" value="KAH9303386.1"/>
    <property type="molecule type" value="Genomic_DNA"/>
</dbReference>
<feature type="non-terminal residue" evidence="1">
    <location>
        <position position="57"/>
    </location>
</feature>
<dbReference type="AlphaFoldDB" id="A0AA38FIE2"/>